<accession>A0A443HNW0</accession>
<feature type="compositionally biased region" description="Basic and acidic residues" evidence="1">
    <location>
        <begin position="219"/>
        <end position="235"/>
    </location>
</feature>
<dbReference type="RefSeq" id="XP_028483153.1">
    <property type="nucleotide sequence ID" value="XM_028632336.1"/>
</dbReference>
<evidence type="ECO:0000313" key="2">
    <source>
        <dbReference type="EMBL" id="RWQ93508.1"/>
    </source>
</evidence>
<organism evidence="2 3">
    <name type="scientific">Byssochlamys spectabilis</name>
    <name type="common">Paecilomyces variotii</name>
    <dbReference type="NCBI Taxonomy" id="264951"/>
    <lineage>
        <taxon>Eukaryota</taxon>
        <taxon>Fungi</taxon>
        <taxon>Dikarya</taxon>
        <taxon>Ascomycota</taxon>
        <taxon>Pezizomycotina</taxon>
        <taxon>Eurotiomycetes</taxon>
        <taxon>Eurotiomycetidae</taxon>
        <taxon>Eurotiales</taxon>
        <taxon>Thermoascaceae</taxon>
        <taxon>Paecilomyces</taxon>
    </lineage>
</organism>
<feature type="region of interest" description="Disordered" evidence="1">
    <location>
        <begin position="161"/>
        <end position="235"/>
    </location>
</feature>
<dbReference type="AlphaFoldDB" id="A0A443HNW0"/>
<feature type="compositionally biased region" description="Basic and acidic residues" evidence="1">
    <location>
        <begin position="165"/>
        <end position="175"/>
    </location>
</feature>
<dbReference type="EMBL" id="RCNU01000009">
    <property type="protein sequence ID" value="RWQ93508.1"/>
    <property type="molecule type" value="Genomic_DNA"/>
</dbReference>
<dbReference type="Proteomes" id="UP000283841">
    <property type="component" value="Unassembled WGS sequence"/>
</dbReference>
<dbReference type="GeneID" id="39601613"/>
<comment type="caution">
    <text evidence="2">The sequence shown here is derived from an EMBL/GenBank/DDBJ whole genome shotgun (WGS) entry which is preliminary data.</text>
</comment>
<evidence type="ECO:0000256" key="1">
    <source>
        <dbReference type="SAM" id="MobiDB-lite"/>
    </source>
</evidence>
<name>A0A443HNW0_BYSSP</name>
<sequence>MLPSEDFTAQRKPFGGFLDDIWDRGEDEAGRGERGRGKEGEKSKISRGKSILEAAGGTLFWRHVESAPHWPVRLTASFSPSRGPITPRQPQTIDQMPLTAPFGPLYWMRIALILDDRAGVCDLDDSQQMVFLFWWGSLGEVCPRQAGHPIRTWFGEPVMNTRHTRVTDRQTDRQARSLASTHPSSLKDTGQMEQSKTGRTTSTRPDTPTVDPPRAASPPEHREKHELCPRRQERLSPRAACSDRRRVWYSTISCYGIGSIHEPTWYNYGYAAKNGDSEDSDFSIACFCCGIIGPRRSSSNRPMNHLTGSGCLPAPMANLHVPIPNQFRFTYCKGWQETPG</sequence>
<protein>
    <submittedName>
        <fullName evidence="2">Uncharacterized protein</fullName>
    </submittedName>
</protein>
<gene>
    <name evidence="2" type="ORF">C8Q69DRAFT_500074</name>
</gene>
<feature type="compositionally biased region" description="Low complexity" evidence="1">
    <location>
        <begin position="197"/>
        <end position="214"/>
    </location>
</feature>
<proteinExistence type="predicted"/>
<keyword evidence="3" id="KW-1185">Reference proteome</keyword>
<dbReference type="VEuPathDB" id="FungiDB:C8Q69DRAFT_500074"/>
<feature type="region of interest" description="Disordered" evidence="1">
    <location>
        <begin position="1"/>
        <end position="47"/>
    </location>
</feature>
<feature type="compositionally biased region" description="Basic and acidic residues" evidence="1">
    <location>
        <begin position="21"/>
        <end position="44"/>
    </location>
</feature>
<feature type="compositionally biased region" description="Polar residues" evidence="1">
    <location>
        <begin position="177"/>
        <end position="195"/>
    </location>
</feature>
<reference evidence="2 3" key="1">
    <citation type="journal article" date="2018" name="Front. Microbiol.">
        <title>Genomic and genetic insights into a cosmopolitan fungus, Paecilomyces variotii (Eurotiales).</title>
        <authorList>
            <person name="Urquhart A.S."/>
            <person name="Mondo S.J."/>
            <person name="Makela M.R."/>
            <person name="Hane J.K."/>
            <person name="Wiebenga A."/>
            <person name="He G."/>
            <person name="Mihaltcheva S."/>
            <person name="Pangilinan J."/>
            <person name="Lipzen A."/>
            <person name="Barry K."/>
            <person name="de Vries R.P."/>
            <person name="Grigoriev I.V."/>
            <person name="Idnurm A."/>
        </authorList>
    </citation>
    <scope>NUCLEOTIDE SEQUENCE [LARGE SCALE GENOMIC DNA]</scope>
    <source>
        <strain evidence="2 3">CBS 101075</strain>
    </source>
</reference>
<evidence type="ECO:0000313" key="3">
    <source>
        <dbReference type="Proteomes" id="UP000283841"/>
    </source>
</evidence>